<dbReference type="OMA" id="WLEHAAF"/>
<organism evidence="6">
    <name type="scientific">Chaetomium thermophilum (strain DSM 1495 / CBS 144.50 / IMI 039719)</name>
    <name type="common">Thermochaetoides thermophila</name>
    <dbReference type="NCBI Taxonomy" id="759272"/>
    <lineage>
        <taxon>Eukaryota</taxon>
        <taxon>Fungi</taxon>
        <taxon>Dikarya</taxon>
        <taxon>Ascomycota</taxon>
        <taxon>Pezizomycotina</taxon>
        <taxon>Sordariomycetes</taxon>
        <taxon>Sordariomycetidae</taxon>
        <taxon>Sordariales</taxon>
        <taxon>Chaetomiaceae</taxon>
        <taxon>Thermochaetoides</taxon>
    </lineage>
</organism>
<proteinExistence type="predicted"/>
<sequence>MVVSDSPAAATASEAGDSARASNSSINLSAAPTFPHETPHCPGHDVTTAPDSETNNVNTAVVPDLTATTDPDSDAVDETSDVDGDFATLQKMLSQKRRAAKDSPEARLQKALPFVPTFAPNIRPLTIADVDACVALENAAFPNPEHRATRDKFEYRLTVCPELSLGVFITIVPSQAHSFFGDATTAAEKLETLPYARPVETDRADGAVSLLLAHIVSTRCRGAIITDADMAVPDGWRSLNGKSTEVGHQETAGTVGLHSLAVLPRLQRCGIGQLIMKAFLDQMRNMGLVERVALICQENLISYYERTGFKHAGESRVRYGGGGWHDMVYDLPRQPAKPGLAL</sequence>
<evidence type="ECO:0000313" key="6">
    <source>
        <dbReference type="Proteomes" id="UP000008066"/>
    </source>
</evidence>
<dbReference type="OrthoDB" id="30840at2759"/>
<dbReference type="PROSITE" id="PS51186">
    <property type="entry name" value="GNAT"/>
    <property type="match status" value="1"/>
</dbReference>
<feature type="domain" description="N-acetyltransferase" evidence="4">
    <location>
        <begin position="183"/>
        <end position="332"/>
    </location>
</feature>
<dbReference type="CDD" id="cd04301">
    <property type="entry name" value="NAT_SF"/>
    <property type="match status" value="1"/>
</dbReference>
<dbReference type="InterPro" id="IPR000182">
    <property type="entry name" value="GNAT_dom"/>
</dbReference>
<feature type="region of interest" description="Disordered" evidence="3">
    <location>
        <begin position="1"/>
        <end position="56"/>
    </location>
</feature>
<evidence type="ECO:0000256" key="1">
    <source>
        <dbReference type="ARBA" id="ARBA00022679"/>
    </source>
</evidence>
<dbReference type="GO" id="GO:0005737">
    <property type="term" value="C:cytoplasm"/>
    <property type="evidence" value="ECO:0007669"/>
    <property type="project" value="TreeGrafter"/>
</dbReference>
<dbReference type="GO" id="GO:0004059">
    <property type="term" value="F:aralkylamine N-acetyltransferase activity"/>
    <property type="evidence" value="ECO:0007669"/>
    <property type="project" value="TreeGrafter"/>
</dbReference>
<dbReference type="Gene3D" id="3.40.630.30">
    <property type="match status" value="1"/>
</dbReference>
<dbReference type="KEGG" id="cthr:CTHT_0029640"/>
<dbReference type="GeneID" id="18257002"/>
<gene>
    <name evidence="5" type="ORF">CTHT_0029640</name>
</gene>
<name>G0S8E9_CHATD</name>
<dbReference type="PANTHER" id="PTHR10908">
    <property type="entry name" value="SEROTONIN N-ACETYLTRANSFERASE"/>
    <property type="match status" value="1"/>
</dbReference>
<dbReference type="SUPFAM" id="SSF55729">
    <property type="entry name" value="Acyl-CoA N-acyltransferases (Nat)"/>
    <property type="match status" value="1"/>
</dbReference>
<dbReference type="STRING" id="759272.G0S8E9"/>
<keyword evidence="2" id="KW-0012">Acyltransferase</keyword>
<accession>G0S8E9</accession>
<dbReference type="InterPro" id="IPR051635">
    <property type="entry name" value="SNAT-like"/>
</dbReference>
<dbReference type="AlphaFoldDB" id="G0S8E9"/>
<dbReference type="RefSeq" id="XP_006693419.1">
    <property type="nucleotide sequence ID" value="XM_006693356.1"/>
</dbReference>
<dbReference type="HOGENOM" id="CLU_061829_0_1_1"/>
<dbReference type="PANTHER" id="PTHR10908:SF0">
    <property type="entry name" value="SEROTONIN N-ACETYLTRANSFERASE"/>
    <property type="match status" value="1"/>
</dbReference>
<protein>
    <submittedName>
        <fullName evidence="5">Arylalkylamine N-acetyltransferase-like protein</fullName>
    </submittedName>
</protein>
<feature type="compositionally biased region" description="Low complexity" evidence="3">
    <location>
        <begin position="1"/>
        <end position="21"/>
    </location>
</feature>
<evidence type="ECO:0000313" key="5">
    <source>
        <dbReference type="EMBL" id="EGS21123.1"/>
    </source>
</evidence>
<keyword evidence="6" id="KW-1185">Reference proteome</keyword>
<dbReference type="Pfam" id="PF13673">
    <property type="entry name" value="Acetyltransf_10"/>
    <property type="match status" value="1"/>
</dbReference>
<evidence type="ECO:0000259" key="4">
    <source>
        <dbReference type="PROSITE" id="PS51186"/>
    </source>
</evidence>
<evidence type="ECO:0000256" key="2">
    <source>
        <dbReference type="ARBA" id="ARBA00023315"/>
    </source>
</evidence>
<evidence type="ECO:0000256" key="3">
    <source>
        <dbReference type="SAM" id="MobiDB-lite"/>
    </source>
</evidence>
<keyword evidence="1 5" id="KW-0808">Transferase</keyword>
<dbReference type="EMBL" id="GL988041">
    <property type="protein sequence ID" value="EGS21123.1"/>
    <property type="molecule type" value="Genomic_DNA"/>
</dbReference>
<reference evidence="5 6" key="1">
    <citation type="journal article" date="2011" name="Cell">
        <title>Insight into structure and assembly of the nuclear pore complex by utilizing the genome of a eukaryotic thermophile.</title>
        <authorList>
            <person name="Amlacher S."/>
            <person name="Sarges P."/>
            <person name="Flemming D."/>
            <person name="van Noort V."/>
            <person name="Kunze R."/>
            <person name="Devos D.P."/>
            <person name="Arumugam M."/>
            <person name="Bork P."/>
            <person name="Hurt E."/>
        </authorList>
    </citation>
    <scope>NUCLEOTIDE SEQUENCE [LARGE SCALE GENOMIC DNA]</scope>
    <source>
        <strain evidence="6">DSM 1495 / CBS 144.50 / IMI 039719</strain>
    </source>
</reference>
<dbReference type="InterPro" id="IPR016181">
    <property type="entry name" value="Acyl_CoA_acyltransferase"/>
</dbReference>
<dbReference type="eggNOG" id="KOG4144">
    <property type="taxonomic scope" value="Eukaryota"/>
</dbReference>
<dbReference type="Proteomes" id="UP000008066">
    <property type="component" value="Unassembled WGS sequence"/>
</dbReference>